<evidence type="ECO:0000256" key="7">
    <source>
        <dbReference type="ARBA" id="ARBA00023159"/>
    </source>
</evidence>
<dbReference type="Proteomes" id="UP001595710">
    <property type="component" value="Unassembled WGS sequence"/>
</dbReference>
<evidence type="ECO:0000256" key="6">
    <source>
        <dbReference type="ARBA" id="ARBA00023125"/>
    </source>
</evidence>
<proteinExistence type="predicted"/>
<dbReference type="PANTHER" id="PTHR45526:SF1">
    <property type="entry name" value="TRANSCRIPTIONAL REGULATORY PROTEIN DCUR-RELATED"/>
    <property type="match status" value="1"/>
</dbReference>
<dbReference type="Pfam" id="PF20714">
    <property type="entry name" value="HTH_64"/>
    <property type="match status" value="1"/>
</dbReference>
<organism evidence="12 13">
    <name type="scientific">Reinekea marina</name>
    <dbReference type="NCBI Taxonomy" id="1310421"/>
    <lineage>
        <taxon>Bacteria</taxon>
        <taxon>Pseudomonadati</taxon>
        <taxon>Pseudomonadota</taxon>
        <taxon>Gammaproteobacteria</taxon>
        <taxon>Oceanospirillales</taxon>
        <taxon>Saccharospirillaceae</taxon>
        <taxon>Reinekea</taxon>
    </lineage>
</organism>
<reference evidence="13" key="1">
    <citation type="journal article" date="2019" name="Int. J. Syst. Evol. Microbiol.">
        <title>The Global Catalogue of Microorganisms (GCM) 10K type strain sequencing project: providing services to taxonomists for standard genome sequencing and annotation.</title>
        <authorList>
            <consortium name="The Broad Institute Genomics Platform"/>
            <consortium name="The Broad Institute Genome Sequencing Center for Infectious Disease"/>
            <person name="Wu L."/>
            <person name="Ma J."/>
        </authorList>
    </citation>
    <scope>NUCLEOTIDE SEQUENCE [LARGE SCALE GENOMIC DNA]</scope>
    <source>
        <strain evidence="13">CECT 8288</strain>
    </source>
</reference>
<dbReference type="InterPro" id="IPR048714">
    <property type="entry name" value="DpiA-like_HTH"/>
</dbReference>
<accession>A0ABV7WP56</accession>
<dbReference type="RefSeq" id="WP_290280949.1">
    <property type="nucleotide sequence ID" value="NZ_JAUFQI010000001.1"/>
</dbReference>
<evidence type="ECO:0000313" key="13">
    <source>
        <dbReference type="Proteomes" id="UP001595710"/>
    </source>
</evidence>
<dbReference type="Gene3D" id="3.40.50.2300">
    <property type="match status" value="1"/>
</dbReference>
<sequence>MTVLKIAIIEDDPKIAEIQRRFLDKIDNVELVGIAHSVEDANAIIEVFQPHLVLLDVYLPDGNGLDLLRQWRADNSPLDVILITAAKEVDVLRNALRSGVFEYILKPLVFERLEEAINNYQRHLDRLNNLNSLRQDELDSLISNTDRKPKTTKRLPKGIDALTLDKVREILTLHQDFNAEEVGQQIGASRTTARRYLEFLVGSEEAIAEISYGQVGRPERRYKGAR</sequence>
<keyword evidence="3 10" id="KW-0597">Phosphoprotein</keyword>
<protein>
    <recommendedName>
        <fullName evidence="9">Transcriptional regulatory protein</fullName>
    </recommendedName>
</protein>
<evidence type="ECO:0000256" key="8">
    <source>
        <dbReference type="ARBA" id="ARBA00023163"/>
    </source>
</evidence>
<evidence type="ECO:0000256" key="3">
    <source>
        <dbReference type="ARBA" id="ARBA00022553"/>
    </source>
</evidence>
<dbReference type="PIRSF" id="PIRSF006171">
    <property type="entry name" value="RR_citrat_malat"/>
    <property type="match status" value="1"/>
</dbReference>
<dbReference type="InterPro" id="IPR011006">
    <property type="entry name" value="CheY-like_superfamily"/>
</dbReference>
<evidence type="ECO:0000256" key="9">
    <source>
        <dbReference type="PIRNR" id="PIRNR006171"/>
    </source>
</evidence>
<evidence type="ECO:0000256" key="4">
    <source>
        <dbReference type="ARBA" id="ARBA00023012"/>
    </source>
</evidence>
<dbReference type="InterPro" id="IPR051271">
    <property type="entry name" value="2C-system_Tx_regulators"/>
</dbReference>
<gene>
    <name evidence="12" type="ORF">ACFOND_01125</name>
</gene>
<dbReference type="Pfam" id="PF00072">
    <property type="entry name" value="Response_reg"/>
    <property type="match status" value="1"/>
</dbReference>
<dbReference type="EMBL" id="JBHRYN010000003">
    <property type="protein sequence ID" value="MFC3700224.1"/>
    <property type="molecule type" value="Genomic_DNA"/>
</dbReference>
<dbReference type="PANTHER" id="PTHR45526">
    <property type="entry name" value="TRANSCRIPTIONAL REGULATORY PROTEIN DPIA"/>
    <property type="match status" value="1"/>
</dbReference>
<evidence type="ECO:0000256" key="10">
    <source>
        <dbReference type="PROSITE-ProRule" id="PRU00169"/>
    </source>
</evidence>
<dbReference type="InterPro" id="IPR001789">
    <property type="entry name" value="Sig_transdc_resp-reg_receiver"/>
</dbReference>
<name>A0ABV7WP56_9GAMM</name>
<feature type="domain" description="Response regulatory" evidence="11">
    <location>
        <begin position="5"/>
        <end position="121"/>
    </location>
</feature>
<dbReference type="SUPFAM" id="SSF52172">
    <property type="entry name" value="CheY-like"/>
    <property type="match status" value="1"/>
</dbReference>
<dbReference type="InterPro" id="IPR024187">
    <property type="entry name" value="Sig_transdc_resp-reg_cit/mal"/>
</dbReference>
<feature type="modified residue" description="4-aspartylphosphate" evidence="10">
    <location>
        <position position="56"/>
    </location>
</feature>
<keyword evidence="4 9" id="KW-0902">Two-component regulatory system</keyword>
<keyword evidence="13" id="KW-1185">Reference proteome</keyword>
<evidence type="ECO:0000256" key="5">
    <source>
        <dbReference type="ARBA" id="ARBA00023015"/>
    </source>
</evidence>
<keyword evidence="6 9" id="KW-0238">DNA-binding</keyword>
<keyword evidence="5 9" id="KW-0805">Transcription regulation</keyword>
<dbReference type="PROSITE" id="PS50110">
    <property type="entry name" value="RESPONSE_REGULATORY"/>
    <property type="match status" value="1"/>
</dbReference>
<keyword evidence="8 9" id="KW-0804">Transcription</keyword>
<evidence type="ECO:0000256" key="2">
    <source>
        <dbReference type="ARBA" id="ARBA00022490"/>
    </source>
</evidence>
<keyword evidence="2 9" id="KW-0963">Cytoplasm</keyword>
<evidence type="ECO:0000313" key="12">
    <source>
        <dbReference type="EMBL" id="MFC3700224.1"/>
    </source>
</evidence>
<keyword evidence="7 9" id="KW-0010">Activator</keyword>
<evidence type="ECO:0000259" key="11">
    <source>
        <dbReference type="PROSITE" id="PS50110"/>
    </source>
</evidence>
<evidence type="ECO:0000256" key="1">
    <source>
        <dbReference type="ARBA" id="ARBA00004496"/>
    </source>
</evidence>
<dbReference type="SMART" id="SM00448">
    <property type="entry name" value="REC"/>
    <property type="match status" value="1"/>
</dbReference>
<comment type="caution">
    <text evidence="12">The sequence shown here is derived from an EMBL/GenBank/DDBJ whole genome shotgun (WGS) entry which is preliminary data.</text>
</comment>
<comment type="subcellular location">
    <subcellularLocation>
        <location evidence="1 9">Cytoplasm</location>
    </subcellularLocation>
</comment>